<keyword evidence="8" id="KW-0028">Amino-acid biosynthesis</keyword>
<dbReference type="AlphaFoldDB" id="K0SYC4"/>
<dbReference type="InterPro" id="IPR043131">
    <property type="entry name" value="BCAT-like_N"/>
</dbReference>
<dbReference type="OMA" id="WAGAHEM"/>
<evidence type="ECO:0000256" key="8">
    <source>
        <dbReference type="RuleBase" id="RU004517"/>
    </source>
</evidence>
<evidence type="ECO:0000256" key="1">
    <source>
        <dbReference type="ARBA" id="ARBA00001933"/>
    </source>
</evidence>
<evidence type="ECO:0000256" key="6">
    <source>
        <dbReference type="RuleBase" id="RU004106"/>
    </source>
</evidence>
<name>K0SYC4_THAOC</name>
<dbReference type="Proteomes" id="UP000266841">
    <property type="component" value="Unassembled WGS sequence"/>
</dbReference>
<keyword evidence="3 8" id="KW-0032">Aminotransferase</keyword>
<keyword evidence="10" id="KW-1185">Reference proteome</keyword>
<comment type="catalytic activity">
    <reaction evidence="8">
        <text>L-leucine + 2-oxoglutarate = 4-methyl-2-oxopentanoate + L-glutamate</text>
        <dbReference type="Rhea" id="RHEA:18321"/>
        <dbReference type="ChEBI" id="CHEBI:16810"/>
        <dbReference type="ChEBI" id="CHEBI:17865"/>
        <dbReference type="ChEBI" id="CHEBI:29985"/>
        <dbReference type="ChEBI" id="CHEBI:57427"/>
        <dbReference type="EC" id="2.6.1.42"/>
    </reaction>
</comment>
<organism evidence="9 10">
    <name type="scientific">Thalassiosira oceanica</name>
    <name type="common">Marine diatom</name>
    <dbReference type="NCBI Taxonomy" id="159749"/>
    <lineage>
        <taxon>Eukaryota</taxon>
        <taxon>Sar</taxon>
        <taxon>Stramenopiles</taxon>
        <taxon>Ochrophyta</taxon>
        <taxon>Bacillariophyta</taxon>
        <taxon>Coscinodiscophyceae</taxon>
        <taxon>Thalassiosirophycidae</taxon>
        <taxon>Thalassiosirales</taxon>
        <taxon>Thalassiosiraceae</taxon>
        <taxon>Thalassiosira</taxon>
    </lineage>
</organism>
<gene>
    <name evidence="9" type="ORF">THAOC_13089</name>
</gene>
<evidence type="ECO:0000256" key="2">
    <source>
        <dbReference type="ARBA" id="ARBA00009320"/>
    </source>
</evidence>
<dbReference type="PROSITE" id="PS00770">
    <property type="entry name" value="AA_TRANSFER_CLASS_4"/>
    <property type="match status" value="1"/>
</dbReference>
<dbReference type="Pfam" id="PF01063">
    <property type="entry name" value="Aminotran_4"/>
    <property type="match status" value="1"/>
</dbReference>
<dbReference type="GO" id="GO:0004084">
    <property type="term" value="F:branched-chain-amino-acid transaminase activity"/>
    <property type="evidence" value="ECO:0007669"/>
    <property type="project" value="UniProtKB-EC"/>
</dbReference>
<evidence type="ECO:0000256" key="7">
    <source>
        <dbReference type="RuleBase" id="RU004516"/>
    </source>
</evidence>
<dbReference type="InterPro" id="IPR005786">
    <property type="entry name" value="B_amino_transII"/>
</dbReference>
<dbReference type="eggNOG" id="KOG0975">
    <property type="taxonomic scope" value="Eukaryota"/>
</dbReference>
<dbReference type="InterPro" id="IPR018300">
    <property type="entry name" value="Aminotrans_IV_CS"/>
</dbReference>
<dbReference type="EC" id="2.6.1.42" evidence="8"/>
<evidence type="ECO:0000256" key="3">
    <source>
        <dbReference type="ARBA" id="ARBA00022576"/>
    </source>
</evidence>
<dbReference type="InterPro" id="IPR001544">
    <property type="entry name" value="Aminotrans_IV"/>
</dbReference>
<dbReference type="InterPro" id="IPR036038">
    <property type="entry name" value="Aminotransferase-like"/>
</dbReference>
<comment type="similarity">
    <text evidence="2 6">Belongs to the class-IV pyridoxal-phosphate-dependent aminotransferase family.</text>
</comment>
<reference evidence="9 10" key="1">
    <citation type="journal article" date="2012" name="Genome Biol.">
        <title>Genome and low-iron response of an oceanic diatom adapted to chronic iron limitation.</title>
        <authorList>
            <person name="Lommer M."/>
            <person name="Specht M."/>
            <person name="Roy A.S."/>
            <person name="Kraemer L."/>
            <person name="Andreson R."/>
            <person name="Gutowska M.A."/>
            <person name="Wolf J."/>
            <person name="Bergner S.V."/>
            <person name="Schilhabel M.B."/>
            <person name="Klostermeier U.C."/>
            <person name="Beiko R.G."/>
            <person name="Rosenstiel P."/>
            <person name="Hippler M."/>
            <person name="Laroche J."/>
        </authorList>
    </citation>
    <scope>NUCLEOTIDE SEQUENCE [LARGE SCALE GENOMIC DNA]</scope>
    <source>
        <strain evidence="9 10">CCMP1005</strain>
    </source>
</reference>
<dbReference type="InterPro" id="IPR043132">
    <property type="entry name" value="BCAT-like_C"/>
</dbReference>
<evidence type="ECO:0000313" key="10">
    <source>
        <dbReference type="Proteomes" id="UP000266841"/>
    </source>
</evidence>
<dbReference type="GO" id="GO:0009082">
    <property type="term" value="P:branched-chain amino acid biosynthetic process"/>
    <property type="evidence" value="ECO:0007669"/>
    <property type="project" value="UniProtKB-KW"/>
</dbReference>
<keyword evidence="5 7" id="KW-0663">Pyridoxal phosphate</keyword>
<proteinExistence type="inferred from homology"/>
<dbReference type="SUPFAM" id="SSF56752">
    <property type="entry name" value="D-aminoacid aminotransferase-like PLP-dependent enzymes"/>
    <property type="match status" value="1"/>
</dbReference>
<dbReference type="OrthoDB" id="1732691at2759"/>
<evidence type="ECO:0000313" key="9">
    <source>
        <dbReference type="EMBL" id="EJK66011.1"/>
    </source>
</evidence>
<sequence>MTTDGSNLPPPPKENVAFGTLPWNLNLPEHHSYIHLTTTPEKGWTIAHYDPKTDSGKQQVDASGQQACMSPAPGDNIFVTSSRDCRSLKKRNAAMSERAKSSKHYGSTPLRLYPSTTSLNYGTTIWEGLACRRSPTSNKAIVFRPQKNHERFVNGAKAMCLPAPSYELFMKAIQLVLQENAGLIPPAPEIDPETGVPLGGAKLYIRPMLLGSGQQLGLHASPEISLLFFVSPTGSYFQGKAMGGLKLHLERRRSRASRGGTGNVKCCGNYAVTMRPLLDAKEKGFHDNLYLELDTYYNAPEGASSKLQQAILQELSAANVFLVMKTGEIVTPSLKRGTILPGVTRDTVLTLAKEFRDELQPTMAKSISEAGGDGDKVEVVVSERDVRVSDLSDAVEVFVTGTAAEIVPVQSVGTSETPAGELDGDTEESFSVKFPHGESAPGPVTMKLLDMLREVLAEKRSSDATKNWLCDVFSSTEEFRSGGCS</sequence>
<comment type="caution">
    <text evidence="9">The sequence shown here is derived from an EMBL/GenBank/DDBJ whole genome shotgun (WGS) entry which is preliminary data.</text>
</comment>
<accession>K0SYC4</accession>
<dbReference type="PANTHER" id="PTHR42825:SF2">
    <property type="entry name" value="BRANCHED-CHAIN-AMINO-ACID AMINOTRANSFERASE 3, CHLOROPLASTIC-RELATED"/>
    <property type="match status" value="1"/>
</dbReference>
<comment type="catalytic activity">
    <reaction evidence="8">
        <text>L-valine + 2-oxoglutarate = 3-methyl-2-oxobutanoate + L-glutamate</text>
        <dbReference type="Rhea" id="RHEA:24813"/>
        <dbReference type="ChEBI" id="CHEBI:11851"/>
        <dbReference type="ChEBI" id="CHEBI:16810"/>
        <dbReference type="ChEBI" id="CHEBI:29985"/>
        <dbReference type="ChEBI" id="CHEBI:57762"/>
        <dbReference type="EC" id="2.6.1.42"/>
    </reaction>
</comment>
<dbReference type="PANTHER" id="PTHR42825">
    <property type="entry name" value="AMINO ACID AMINOTRANSFERASE"/>
    <property type="match status" value="1"/>
</dbReference>
<evidence type="ECO:0000256" key="4">
    <source>
        <dbReference type="ARBA" id="ARBA00022679"/>
    </source>
</evidence>
<comment type="catalytic activity">
    <reaction evidence="8">
        <text>L-isoleucine + 2-oxoglutarate = (S)-3-methyl-2-oxopentanoate + L-glutamate</text>
        <dbReference type="Rhea" id="RHEA:24801"/>
        <dbReference type="ChEBI" id="CHEBI:16810"/>
        <dbReference type="ChEBI" id="CHEBI:29985"/>
        <dbReference type="ChEBI" id="CHEBI:35146"/>
        <dbReference type="ChEBI" id="CHEBI:58045"/>
        <dbReference type="EC" id="2.6.1.42"/>
    </reaction>
</comment>
<dbReference type="Gene3D" id="3.30.470.10">
    <property type="match status" value="1"/>
</dbReference>
<dbReference type="GO" id="GO:0008652">
    <property type="term" value="P:amino acid biosynthetic process"/>
    <property type="evidence" value="ECO:0007669"/>
    <property type="project" value="UniProtKB-KW"/>
</dbReference>
<dbReference type="EMBL" id="AGNL01015326">
    <property type="protein sequence ID" value="EJK66011.1"/>
    <property type="molecule type" value="Genomic_DNA"/>
</dbReference>
<keyword evidence="4 8" id="KW-0808">Transferase</keyword>
<protein>
    <recommendedName>
        <fullName evidence="8">Branched-chain-amino-acid aminotransferase</fullName>
        <ecNumber evidence="8">2.6.1.42</ecNumber>
    </recommendedName>
</protein>
<evidence type="ECO:0000256" key="5">
    <source>
        <dbReference type="ARBA" id="ARBA00022898"/>
    </source>
</evidence>
<keyword evidence="8" id="KW-0100">Branched-chain amino acid biosynthesis</keyword>
<dbReference type="Gene3D" id="3.20.10.10">
    <property type="entry name" value="D-amino Acid Aminotransferase, subunit A, domain 2"/>
    <property type="match status" value="1"/>
</dbReference>
<comment type="cofactor">
    <cofactor evidence="1 7">
        <name>pyridoxal 5'-phosphate</name>
        <dbReference type="ChEBI" id="CHEBI:597326"/>
    </cofactor>
</comment>